<dbReference type="EMBL" id="LBSA01000042">
    <property type="protein sequence ID" value="KKQ07575.1"/>
    <property type="molecule type" value="Genomic_DNA"/>
</dbReference>
<comment type="caution">
    <text evidence="3">The sequence shown here is derived from an EMBL/GenBank/DDBJ whole genome shotgun (WGS) entry which is preliminary data.</text>
</comment>
<dbReference type="Proteomes" id="UP000034492">
    <property type="component" value="Unassembled WGS sequence"/>
</dbReference>
<evidence type="ECO:0008006" key="5">
    <source>
        <dbReference type="Google" id="ProtNLM"/>
    </source>
</evidence>
<dbReference type="PANTHER" id="PTHR30029">
    <property type="entry name" value="STAGE V SPORULATION PROTEIN R"/>
    <property type="match status" value="1"/>
</dbReference>
<dbReference type="PANTHER" id="PTHR30029:SF2">
    <property type="entry name" value="STAGE V SPORULATION PROTEIN R"/>
    <property type="match status" value="1"/>
</dbReference>
<feature type="domain" description="SpoVR-like C-terminal" evidence="2">
    <location>
        <begin position="449"/>
        <end position="490"/>
    </location>
</feature>
<gene>
    <name evidence="3" type="ORF">US19_C0042G0006</name>
</gene>
<organism evidence="3 4">
    <name type="scientific">Candidatus Daviesbacteria bacterium GW2011_GWB1_36_5</name>
    <dbReference type="NCBI Taxonomy" id="1618426"/>
    <lineage>
        <taxon>Bacteria</taxon>
        <taxon>Candidatus Daviesiibacteriota</taxon>
    </lineage>
</organism>
<name>A0A0G0F1V6_9BACT</name>
<dbReference type="Pfam" id="PF24755">
    <property type="entry name" value="SpoVR_C"/>
    <property type="match status" value="1"/>
</dbReference>
<reference evidence="3 4" key="1">
    <citation type="journal article" date="2015" name="Nature">
        <title>rRNA introns, odd ribosomes, and small enigmatic genomes across a large radiation of phyla.</title>
        <authorList>
            <person name="Brown C.T."/>
            <person name="Hug L.A."/>
            <person name="Thomas B.C."/>
            <person name="Sharon I."/>
            <person name="Castelle C.J."/>
            <person name="Singh A."/>
            <person name="Wilkins M.J."/>
            <person name="Williams K.H."/>
            <person name="Banfield J.F."/>
        </authorList>
    </citation>
    <scope>NUCLEOTIDE SEQUENCE [LARGE SCALE GENOMIC DNA]</scope>
</reference>
<feature type="domain" description="SpoVR protein-like N-terminal" evidence="1">
    <location>
        <begin position="26"/>
        <end position="434"/>
    </location>
</feature>
<accession>A0A0G0F1V6</accession>
<evidence type="ECO:0000259" key="2">
    <source>
        <dbReference type="Pfam" id="PF24755"/>
    </source>
</evidence>
<dbReference type="Pfam" id="PF04293">
    <property type="entry name" value="SpoVR"/>
    <property type="match status" value="1"/>
</dbReference>
<evidence type="ECO:0000313" key="4">
    <source>
        <dbReference type="Proteomes" id="UP000034492"/>
    </source>
</evidence>
<dbReference type="InterPro" id="IPR057008">
    <property type="entry name" value="SpoVR-like_C"/>
</dbReference>
<proteinExistence type="predicted"/>
<dbReference type="InterPro" id="IPR007390">
    <property type="entry name" value="Spore_V_R"/>
</dbReference>
<evidence type="ECO:0000313" key="3">
    <source>
        <dbReference type="EMBL" id="KKQ07575.1"/>
    </source>
</evidence>
<protein>
    <recommendedName>
        <fullName evidence="5">Stage V sporulation protein R</fullName>
    </recommendedName>
</protein>
<evidence type="ECO:0000259" key="1">
    <source>
        <dbReference type="Pfam" id="PF04293"/>
    </source>
</evidence>
<dbReference type="InterPro" id="IPR056174">
    <property type="entry name" value="SpoVR_N"/>
</dbReference>
<sequence length="511" mass="58920">METISDDQKPSVPIILRGGGAVELDLKDSVSAIAEISEEVGLKPCKTYFDMVPAETMYEYGAYGIPGRFGHWTHGRDYYRMKTMYDHGFSKIYELVINDDPAYAYLLETNPPIANKLVVAHVVGHVDFFQKNMTFSHTNRRMVETVQQTAARFAEYEDLYGIDAVEAVIDAAISLSKNIDTHPKGFNRLPKDQYVAESLRRSRDELKGKGISTSEYDDIWSLGAPKKEEPNERPKITVPYEADPDLMWVISEFSPILMDWQKDILLSVRAEQQYFIPQMLTKIMNEGWASLWHTRITRELIARGLVSDDEAMQYARLHSGVISGNRRNLNPYGLGLRIWEDIDDKYHGRVDWGEEREIDRWGEVIDPESYVGREDHDIFRVRETMVDQGFLRNFLSGRIIRELDLYGYRREGDRLVVEEKDPQKIREGLVASMDRWGLPSIVIPKGGANYTSSRELYLEHEFEGEELDEKYAQETLKRVFYLWGRPVHLQARIRGSETTIHCSEGPTVLTV</sequence>
<dbReference type="AlphaFoldDB" id="A0A0G0F1V6"/>